<keyword evidence="1" id="KW-1133">Transmembrane helix</keyword>
<dbReference type="InterPro" id="IPR050923">
    <property type="entry name" value="Cell_Proc_Reg/RNA_Proc"/>
</dbReference>
<feature type="transmembrane region" description="Helical" evidence="1">
    <location>
        <begin position="222"/>
        <end position="248"/>
    </location>
</feature>
<organism evidence="3 4">
    <name type="scientific">Gloeobacter violaceus (strain ATCC 29082 / PCC 7421)</name>
    <dbReference type="NCBI Taxonomy" id="251221"/>
    <lineage>
        <taxon>Bacteria</taxon>
        <taxon>Bacillati</taxon>
        <taxon>Cyanobacteriota</taxon>
        <taxon>Cyanophyceae</taxon>
        <taxon>Gloeobacterales</taxon>
        <taxon>Gloeobacteraceae</taxon>
        <taxon>Gloeobacter</taxon>
    </lineage>
</organism>
<dbReference type="InterPro" id="IPR008984">
    <property type="entry name" value="SMAD_FHA_dom_sf"/>
</dbReference>
<dbReference type="STRING" id="251221.gene:10758247"/>
<reference evidence="3 4" key="1">
    <citation type="journal article" date="2003" name="DNA Res.">
        <title>Complete genome structure of Gloeobacter violaceus PCC 7421, a cyanobacterium that lacks thylakoids.</title>
        <authorList>
            <person name="Nakamura Y."/>
            <person name="Kaneko T."/>
            <person name="Sato S."/>
            <person name="Mimuro M."/>
            <person name="Miyashita H."/>
            <person name="Tsuchiya T."/>
            <person name="Sasamoto S."/>
            <person name="Watanabe A."/>
            <person name="Kawashima K."/>
            <person name="Kishida Y."/>
            <person name="Kiyokawa C."/>
            <person name="Kohara M."/>
            <person name="Matsumoto M."/>
            <person name="Matsuno A."/>
            <person name="Nakazaki N."/>
            <person name="Shimpo S."/>
            <person name="Takeuchi C."/>
            <person name="Yamada M."/>
            <person name="Tabata S."/>
        </authorList>
    </citation>
    <scope>NUCLEOTIDE SEQUENCE [LARGE SCALE GENOMIC DNA]</scope>
    <source>
        <strain evidence="4">ATCC 29082 / PCC 7421</strain>
    </source>
</reference>
<dbReference type="InterPro" id="IPR026898">
    <property type="entry name" value="PrsW"/>
</dbReference>
<dbReference type="PhylomeDB" id="Q7NMJ5"/>
<feature type="transmembrane region" description="Helical" evidence="1">
    <location>
        <begin position="401"/>
        <end position="421"/>
    </location>
</feature>
<reference evidence="3 4" key="2">
    <citation type="journal article" date="2003" name="DNA Res.">
        <title>Complete genome structure of Gloeobacter violaceus PCC 7421, a cyanobacterium that lacks thylakoids (supplement).</title>
        <authorList>
            <person name="Nakamura Y."/>
            <person name="Kaneko T."/>
            <person name="Sato S."/>
            <person name="Mimuro M."/>
            <person name="Miyashita H."/>
            <person name="Tsuchiya T."/>
            <person name="Sasamoto S."/>
            <person name="Watanabe A."/>
            <person name="Kawashima K."/>
            <person name="Kishida Y."/>
            <person name="Kiyokawa C."/>
            <person name="Kohara M."/>
            <person name="Matsumoto M."/>
            <person name="Matsuno A."/>
            <person name="Nakazaki N."/>
            <person name="Shimpo S."/>
            <person name="Takeuchi C."/>
            <person name="Yamada M."/>
            <person name="Tabata S."/>
        </authorList>
    </citation>
    <scope>NUCLEOTIDE SEQUENCE [LARGE SCALE GENOMIC DNA]</scope>
    <source>
        <strain evidence="4">ATCC 29082 / PCC 7421</strain>
    </source>
</reference>
<dbReference type="HOGENOM" id="CLU_599696_0_0_3"/>
<protein>
    <submittedName>
        <fullName evidence="3">Gll0770 protein</fullName>
    </submittedName>
</protein>
<dbReference type="PROSITE" id="PS50006">
    <property type="entry name" value="FHA_DOMAIN"/>
    <property type="match status" value="1"/>
</dbReference>
<evidence type="ECO:0000259" key="2">
    <source>
        <dbReference type="PROSITE" id="PS50006"/>
    </source>
</evidence>
<dbReference type="InParanoid" id="Q7NMJ5"/>
<dbReference type="GO" id="GO:0008233">
    <property type="term" value="F:peptidase activity"/>
    <property type="evidence" value="ECO:0007669"/>
    <property type="project" value="InterPro"/>
</dbReference>
<dbReference type="PANTHER" id="PTHR23308">
    <property type="entry name" value="NUCLEAR INHIBITOR OF PROTEIN PHOSPHATASE-1"/>
    <property type="match status" value="1"/>
</dbReference>
<dbReference type="Gene3D" id="2.60.200.20">
    <property type="match status" value="1"/>
</dbReference>
<dbReference type="Pfam" id="PF00498">
    <property type="entry name" value="FHA"/>
    <property type="match status" value="1"/>
</dbReference>
<dbReference type="eggNOG" id="COG2339">
    <property type="taxonomic scope" value="Bacteria"/>
</dbReference>
<keyword evidence="4" id="KW-1185">Reference proteome</keyword>
<dbReference type="Proteomes" id="UP000000557">
    <property type="component" value="Chromosome"/>
</dbReference>
<keyword evidence="1" id="KW-0812">Transmembrane</keyword>
<dbReference type="SUPFAM" id="SSF49879">
    <property type="entry name" value="SMAD/FHA domain"/>
    <property type="match status" value="1"/>
</dbReference>
<dbReference type="GO" id="GO:0003729">
    <property type="term" value="F:mRNA binding"/>
    <property type="evidence" value="ECO:0000318"/>
    <property type="project" value="GO_Central"/>
</dbReference>
<feature type="transmembrane region" description="Helical" evidence="1">
    <location>
        <begin position="427"/>
        <end position="445"/>
    </location>
</feature>
<feature type="domain" description="FHA" evidence="2">
    <location>
        <begin position="52"/>
        <end position="106"/>
    </location>
</feature>
<gene>
    <name evidence="3" type="ordered locus">gll0770</name>
</gene>
<sequence length="466" mass="49908">MLSAALGRKGEKQVARDPRMVLNRRSKGFLKRVAVGDQPAAERHPLSESEAITLGRAANCEIVLDAGRYSGVSRNHAQVLPLPGSTGWQIYDLNSANGTFINGTRLEGSHILQPGDRILLGPNGPEFCFECECALAPPPEPLNVADSQTDTVSITQLLPITSTVSDLLERDFLIPGVSTVLFVVALFSSIGNALLFNSILALYLAGAGYFFVYRLCGKSKPWWVLIGAALATALLLASPLMAGFFVVFRQWLPGDTDAMLLRAAQGETVGFVEQLVTFFFGAGLLEELVKALPVLAAYLIGRRLSQPWRSRLGVLEPLDGILLGAACGVGFTLFETFSHYLPATVEQFTVQTGALGIGEATGLQLLIPRIIGNVSGHMAYSGYLGYFIGLGALKRTPARRWWIFLIGYLSAASIHALWNAAGVLGEPVLAIAGVLAFAFLMAAILKARKLSPTRPRETASAPGVGR</sequence>
<proteinExistence type="predicted"/>
<accession>Q7NMJ5</accession>
<keyword evidence="1" id="KW-0472">Membrane</keyword>
<dbReference type="EnsemblBacteria" id="BAC88711">
    <property type="protein sequence ID" value="BAC88711"/>
    <property type="gene ID" value="BAC88711"/>
</dbReference>
<dbReference type="eggNOG" id="COG1716">
    <property type="taxonomic scope" value="Bacteria"/>
</dbReference>
<dbReference type="SMART" id="SM00240">
    <property type="entry name" value="FHA"/>
    <property type="match status" value="1"/>
</dbReference>
<dbReference type="RefSeq" id="WP_011140772.1">
    <property type="nucleotide sequence ID" value="NC_005125.1"/>
</dbReference>
<dbReference type="InterPro" id="IPR000253">
    <property type="entry name" value="FHA_dom"/>
</dbReference>
<feature type="transmembrane region" description="Helical" evidence="1">
    <location>
        <begin position="370"/>
        <end position="389"/>
    </location>
</feature>
<feature type="transmembrane region" description="Helical" evidence="1">
    <location>
        <begin position="312"/>
        <end position="334"/>
    </location>
</feature>
<dbReference type="OrthoDB" id="9816434at2"/>
<dbReference type="KEGG" id="gvi:gll0770"/>
<dbReference type="EMBL" id="BA000045">
    <property type="protein sequence ID" value="BAC88711.1"/>
    <property type="molecule type" value="Genomic_DNA"/>
</dbReference>
<evidence type="ECO:0000313" key="4">
    <source>
        <dbReference type="Proteomes" id="UP000000557"/>
    </source>
</evidence>
<dbReference type="Pfam" id="PF13367">
    <property type="entry name" value="PrsW-protease"/>
    <property type="match status" value="1"/>
</dbReference>
<dbReference type="CDD" id="cd00060">
    <property type="entry name" value="FHA"/>
    <property type="match status" value="1"/>
</dbReference>
<evidence type="ECO:0000313" key="3">
    <source>
        <dbReference type="EMBL" id="BAC88711.1"/>
    </source>
</evidence>
<evidence type="ECO:0000256" key="1">
    <source>
        <dbReference type="SAM" id="Phobius"/>
    </source>
</evidence>
<name>Q7NMJ5_GLOVI</name>
<feature type="transmembrane region" description="Helical" evidence="1">
    <location>
        <begin position="278"/>
        <end position="300"/>
    </location>
</feature>
<feature type="transmembrane region" description="Helical" evidence="1">
    <location>
        <begin position="196"/>
        <end position="215"/>
    </location>
</feature>
<dbReference type="AlphaFoldDB" id="Q7NMJ5"/>